<evidence type="ECO:0000256" key="16">
    <source>
        <dbReference type="SAM" id="MobiDB-lite"/>
    </source>
</evidence>
<dbReference type="Pfam" id="PF13855">
    <property type="entry name" value="LRR_8"/>
    <property type="match status" value="2"/>
</dbReference>
<organism evidence="21 22">
    <name type="scientific">Panthera leo</name>
    <name type="common">Lion</name>
    <dbReference type="NCBI Taxonomy" id="9689"/>
    <lineage>
        <taxon>Eukaryota</taxon>
        <taxon>Metazoa</taxon>
        <taxon>Chordata</taxon>
        <taxon>Craniata</taxon>
        <taxon>Vertebrata</taxon>
        <taxon>Euteleostomi</taxon>
        <taxon>Mammalia</taxon>
        <taxon>Eutheria</taxon>
        <taxon>Laurasiatheria</taxon>
        <taxon>Carnivora</taxon>
        <taxon>Feliformia</taxon>
        <taxon>Felidae</taxon>
        <taxon>Pantherinae</taxon>
        <taxon>Panthera</taxon>
    </lineage>
</organism>
<proteinExistence type="inferred from homology"/>
<dbReference type="PANTHER" id="PTHR45842:SF7">
    <property type="entry name" value="LEUCINE-RICH REPEAT AND FIBRONECTIN TYPE III DOMAIN-CONTAINING PROTEIN 1"/>
    <property type="match status" value="1"/>
</dbReference>
<gene>
    <name evidence="21" type="primary">LRFN1</name>
</gene>
<dbReference type="OMA" id="GSTEWML"/>
<dbReference type="InterPro" id="IPR001611">
    <property type="entry name" value="Leu-rich_rpt"/>
</dbReference>
<dbReference type="InterPro" id="IPR003591">
    <property type="entry name" value="Leu-rich_rpt_typical-subtyp"/>
</dbReference>
<keyword evidence="2" id="KW-0433">Leucine-rich repeat</keyword>
<evidence type="ECO:0000256" key="1">
    <source>
        <dbReference type="ARBA" id="ARBA00004479"/>
    </source>
</evidence>
<feature type="signal peptide" evidence="18">
    <location>
        <begin position="1"/>
        <end position="31"/>
    </location>
</feature>
<keyword evidence="10" id="KW-0325">Glycoprotein</keyword>
<dbReference type="PROSITE" id="PS50853">
    <property type="entry name" value="FN3"/>
    <property type="match status" value="1"/>
</dbReference>
<evidence type="ECO:0000256" key="18">
    <source>
        <dbReference type="SAM" id="SignalP"/>
    </source>
</evidence>
<evidence type="ECO:0000256" key="10">
    <source>
        <dbReference type="ARBA" id="ARBA00023180"/>
    </source>
</evidence>
<dbReference type="FunFam" id="2.60.40.10:FF:000235">
    <property type="entry name" value="Leucine-rich repeat and fibronectin type III domain-containing 2"/>
    <property type="match status" value="1"/>
</dbReference>
<dbReference type="Pfam" id="PF07679">
    <property type="entry name" value="I-set"/>
    <property type="match status" value="1"/>
</dbReference>
<accession>A0A8C8X9L4</accession>
<keyword evidence="4 18" id="KW-0732">Signal</keyword>
<evidence type="ECO:0000256" key="8">
    <source>
        <dbReference type="ARBA" id="ARBA00023136"/>
    </source>
</evidence>
<feature type="compositionally biased region" description="Basic residues" evidence="16">
    <location>
        <begin position="737"/>
        <end position="747"/>
    </location>
</feature>
<keyword evidence="3 17" id="KW-0812">Transmembrane</keyword>
<comment type="similarity">
    <text evidence="13">Belongs to the LRFN family.</text>
</comment>
<dbReference type="GeneTree" id="ENSGT00940000160922"/>
<feature type="region of interest" description="Disordered" evidence="16">
    <location>
        <begin position="568"/>
        <end position="603"/>
    </location>
</feature>
<keyword evidence="7" id="KW-0770">Synapse</keyword>
<evidence type="ECO:0000256" key="15">
    <source>
        <dbReference type="ARBA" id="ARBA00077887"/>
    </source>
</evidence>
<dbReference type="SMART" id="SM00409">
    <property type="entry name" value="IG"/>
    <property type="match status" value="1"/>
</dbReference>
<evidence type="ECO:0000256" key="17">
    <source>
        <dbReference type="SAM" id="Phobius"/>
    </source>
</evidence>
<evidence type="ECO:0000256" key="2">
    <source>
        <dbReference type="ARBA" id="ARBA00022614"/>
    </source>
</evidence>
<reference evidence="21" key="2">
    <citation type="submission" date="2025-08" db="UniProtKB">
        <authorList>
            <consortium name="Ensembl"/>
        </authorList>
    </citation>
    <scope>IDENTIFICATION</scope>
</reference>
<dbReference type="GO" id="GO:0009986">
    <property type="term" value="C:cell surface"/>
    <property type="evidence" value="ECO:0007669"/>
    <property type="project" value="Ensembl"/>
</dbReference>
<evidence type="ECO:0000256" key="12">
    <source>
        <dbReference type="ARBA" id="ARBA00034112"/>
    </source>
</evidence>
<dbReference type="SMART" id="SM00369">
    <property type="entry name" value="LRR_TYP"/>
    <property type="match status" value="6"/>
</dbReference>
<dbReference type="InterPro" id="IPR036179">
    <property type="entry name" value="Ig-like_dom_sf"/>
</dbReference>
<dbReference type="InterPro" id="IPR013783">
    <property type="entry name" value="Ig-like_fold"/>
</dbReference>
<dbReference type="InterPro" id="IPR003961">
    <property type="entry name" value="FN3_dom"/>
</dbReference>
<dbReference type="SUPFAM" id="SSF48726">
    <property type="entry name" value="Immunoglobulin"/>
    <property type="match status" value="1"/>
</dbReference>
<dbReference type="FunFam" id="3.80.10.10:FF:000016">
    <property type="entry name" value="Leucine-rich repeat and fibronectin type III domain-containing protein 1"/>
    <property type="match status" value="1"/>
</dbReference>
<dbReference type="SMART" id="SM00408">
    <property type="entry name" value="IGc2"/>
    <property type="match status" value="1"/>
</dbReference>
<feature type="domain" description="Fibronectin type-III" evidence="20">
    <location>
        <begin position="424"/>
        <end position="520"/>
    </location>
</feature>
<dbReference type="PROSITE" id="PS50835">
    <property type="entry name" value="IG_LIKE"/>
    <property type="match status" value="1"/>
</dbReference>
<dbReference type="PROSITE" id="PS51450">
    <property type="entry name" value="LRR"/>
    <property type="match status" value="1"/>
</dbReference>
<keyword evidence="5" id="KW-0677">Repeat</keyword>
<feature type="region of interest" description="Disordered" evidence="16">
    <location>
        <begin position="713"/>
        <end position="817"/>
    </location>
</feature>
<evidence type="ECO:0000256" key="9">
    <source>
        <dbReference type="ARBA" id="ARBA00023157"/>
    </source>
</evidence>
<evidence type="ECO:0000256" key="7">
    <source>
        <dbReference type="ARBA" id="ARBA00023018"/>
    </source>
</evidence>
<dbReference type="FunFam" id="2.60.40.10:FF:000091">
    <property type="entry name" value="Leucine-rich repeat and fibronectin type III domain-containing protein 1"/>
    <property type="match status" value="1"/>
</dbReference>
<keyword evidence="11" id="KW-0393">Immunoglobulin domain</keyword>
<comment type="subcellular location">
    <subcellularLocation>
        <location evidence="1">Membrane</location>
        <topology evidence="1">Single-pass type I membrane protein</topology>
    </subcellularLocation>
    <subcellularLocation>
        <location evidence="12">Postsynaptic density membrane</location>
    </subcellularLocation>
</comment>
<evidence type="ECO:0000256" key="4">
    <source>
        <dbReference type="ARBA" id="ARBA00022729"/>
    </source>
</evidence>
<dbReference type="FunFam" id="3.80.10.10:FF:000019">
    <property type="entry name" value="leucine-rich repeat and fibronectin type III domain-containing protein 1"/>
    <property type="match status" value="1"/>
</dbReference>
<evidence type="ECO:0000259" key="19">
    <source>
        <dbReference type="PROSITE" id="PS50835"/>
    </source>
</evidence>
<evidence type="ECO:0000256" key="13">
    <source>
        <dbReference type="ARBA" id="ARBA00038433"/>
    </source>
</evidence>
<evidence type="ECO:0000313" key="22">
    <source>
        <dbReference type="Proteomes" id="UP000694399"/>
    </source>
</evidence>
<evidence type="ECO:0000256" key="6">
    <source>
        <dbReference type="ARBA" id="ARBA00022989"/>
    </source>
</evidence>
<dbReference type="Proteomes" id="UP000694399">
    <property type="component" value="Chromosome E3"/>
</dbReference>
<feature type="compositionally biased region" description="Basic and acidic residues" evidence="16">
    <location>
        <begin position="797"/>
        <end position="817"/>
    </location>
</feature>
<feature type="region of interest" description="Disordered" evidence="16">
    <location>
        <begin position="654"/>
        <end position="695"/>
    </location>
</feature>
<dbReference type="InterPro" id="IPR013098">
    <property type="entry name" value="Ig_I-set"/>
</dbReference>
<dbReference type="Gene3D" id="3.80.10.10">
    <property type="entry name" value="Ribonuclease Inhibitor"/>
    <property type="match status" value="2"/>
</dbReference>
<keyword evidence="9" id="KW-1015">Disulfide bond</keyword>
<evidence type="ECO:0000256" key="3">
    <source>
        <dbReference type="ARBA" id="ARBA00022692"/>
    </source>
</evidence>
<dbReference type="InterPro" id="IPR003598">
    <property type="entry name" value="Ig_sub2"/>
</dbReference>
<dbReference type="SUPFAM" id="SSF49265">
    <property type="entry name" value="Fibronectin type III"/>
    <property type="match status" value="1"/>
</dbReference>
<reference evidence="21" key="1">
    <citation type="journal article" date="2019" name="bioRxiv">
        <title>Long live the king: chromosome-level assembly of the lion (Panthera leo) using linked-read, Hi-C, and long read data.</title>
        <authorList>
            <person name="Armstrong E.E."/>
            <person name="Taylor R.W."/>
            <person name="Miller D.E."/>
            <person name="Kaelin C."/>
            <person name="Barsh G."/>
            <person name="Hadly E.A."/>
            <person name="Petrov D."/>
        </authorList>
    </citation>
    <scope>NUCLEOTIDE SEQUENCE [LARGE SCALE GENOMIC DNA]</scope>
</reference>
<feature type="domain" description="Ig-like" evidence="19">
    <location>
        <begin position="299"/>
        <end position="386"/>
    </location>
</feature>
<evidence type="ECO:0000313" key="21">
    <source>
        <dbReference type="Ensembl" id="ENSPLOP00000014242.1"/>
    </source>
</evidence>
<reference evidence="21" key="3">
    <citation type="submission" date="2025-09" db="UniProtKB">
        <authorList>
            <consortium name="Ensembl"/>
        </authorList>
    </citation>
    <scope>IDENTIFICATION</scope>
</reference>
<dbReference type="Ensembl" id="ENSPLOT00000015789.1">
    <property type="protein sequence ID" value="ENSPLOP00000014242.1"/>
    <property type="gene ID" value="ENSPLOG00000010439.1"/>
</dbReference>
<evidence type="ECO:0000259" key="20">
    <source>
        <dbReference type="PROSITE" id="PS50853"/>
    </source>
</evidence>
<sequence>MAPGPFSSALPSPPPAALPFLLLLWAGASRGQPCPGRCICQNVAPTLTMLCAKTGLLFVPPAIDRRVVELRLTDNFIAAVRRRDFANMTSLVHLTLSRNTIGQVAAGAFADLRALRALHLDSNRLAEVRGDQLRGLGNLRHLILGNNQIRRVESAAFDAFLSTVEDLDLSYNNLEALPWEAVGQMVNLNTLTLDHNLIDHIAEGTFVQLHKLVRLDMTSNRLHKLPPDGLFLRSQGSGPKPPTPLTVSFGGNPLHCNCELLWLRRLTREDDLETCATPEHLTDRYFWSIPEEEFLCEPPLITRQAGGRALVVEGQAVSLRCRAVGDPEPVVHWVAPDGRLLGNSSRTRVRGDGTLDVTITTLRDSGTFTCIASNAAGEATAPVEVCVVPLPLMAPPPAAPPPLTEPGSSDIATPGRPGANESAAERRLVAAELTSNSVLIRWPAQRPVPGIRMYQVQYNSSADDSLVYRMIPSTSQTFLVNDLAAGRAYDLCVLAVYDDGATALPATRVVGCVQFTTAGDPAPCRPLRAHFLGGTMIIAIGGVIVASVLVFIVLLMIRYKVYGDGDGRRVKGTSRSPPRVSHVCSQTNGAGASQAPPPPAQDRYEALREVTSPAAAALAVEAKAAAAAEMDSTEPEAVLGRSLGGSATSLCLLPSEEISGEESRATAGPRRSRSGALGPPASAPPTLALVPGGGPGPAEAAAALFVRRGLRGTLPEPQLPAPRPADKAPPVHAAPGRGRRGRGRGGRRPGAGLRQGTPGLYQHRVDAGEYRLSGGRAPGSLGAADKRPATRTLGQDSGEKARRLVVRLEGETRPSPP</sequence>
<dbReference type="InterPro" id="IPR003599">
    <property type="entry name" value="Ig_sub"/>
</dbReference>
<evidence type="ECO:0000256" key="11">
    <source>
        <dbReference type="ARBA" id="ARBA00023319"/>
    </source>
</evidence>
<feature type="region of interest" description="Disordered" evidence="16">
    <location>
        <begin position="397"/>
        <end position="424"/>
    </location>
</feature>
<dbReference type="AlphaFoldDB" id="A0A8C8X9L4"/>
<feature type="transmembrane region" description="Helical" evidence="17">
    <location>
        <begin position="531"/>
        <end position="559"/>
    </location>
</feature>
<keyword evidence="22" id="KW-1185">Reference proteome</keyword>
<dbReference type="CDD" id="cd00063">
    <property type="entry name" value="FN3"/>
    <property type="match status" value="1"/>
</dbReference>
<dbReference type="InterPro" id="IPR000483">
    <property type="entry name" value="Cys-rich_flank_reg_C"/>
</dbReference>
<keyword evidence="8 17" id="KW-0472">Membrane</keyword>
<feature type="chain" id="PRO_5034798554" description="Leucine-rich repeat and fibronectin type III domain-containing protein 1" evidence="18">
    <location>
        <begin position="32"/>
        <end position="817"/>
    </location>
</feature>
<keyword evidence="6 17" id="KW-1133">Transmembrane helix</keyword>
<protein>
    <recommendedName>
        <fullName evidence="14">Leucine-rich repeat and fibronectin type III domain-containing protein 1</fullName>
    </recommendedName>
    <alternativeName>
        <fullName evidence="15">Synaptic adhesion-like molecule 2</fullName>
    </alternativeName>
</protein>
<dbReference type="InterPro" id="IPR050467">
    <property type="entry name" value="LRFN"/>
</dbReference>
<dbReference type="InterPro" id="IPR007110">
    <property type="entry name" value="Ig-like_dom"/>
</dbReference>
<dbReference type="InterPro" id="IPR036116">
    <property type="entry name" value="FN3_sf"/>
</dbReference>
<evidence type="ECO:0000256" key="5">
    <source>
        <dbReference type="ARBA" id="ARBA00022737"/>
    </source>
</evidence>
<dbReference type="PANTHER" id="PTHR45842">
    <property type="entry name" value="SYNAPTIC ADHESION-LIKE MOLECULE SALM"/>
    <property type="match status" value="1"/>
</dbReference>
<dbReference type="SMART" id="SM00082">
    <property type="entry name" value="LRRCT"/>
    <property type="match status" value="1"/>
</dbReference>
<dbReference type="InterPro" id="IPR032675">
    <property type="entry name" value="LRR_dom_sf"/>
</dbReference>
<dbReference type="Gene3D" id="2.60.40.10">
    <property type="entry name" value="Immunoglobulins"/>
    <property type="match status" value="2"/>
</dbReference>
<feature type="compositionally biased region" description="Low complexity" evidence="16">
    <location>
        <begin position="674"/>
        <end position="690"/>
    </location>
</feature>
<evidence type="ECO:0000256" key="14">
    <source>
        <dbReference type="ARBA" id="ARBA00074203"/>
    </source>
</evidence>
<name>A0A8C8X9L4_PANLE</name>
<dbReference type="GO" id="GO:0098839">
    <property type="term" value="C:postsynaptic density membrane"/>
    <property type="evidence" value="ECO:0007669"/>
    <property type="project" value="UniProtKB-SubCell"/>
</dbReference>
<dbReference type="SUPFAM" id="SSF52058">
    <property type="entry name" value="L domain-like"/>
    <property type="match status" value="1"/>
</dbReference>
<dbReference type="Pfam" id="PF00041">
    <property type="entry name" value="fn3"/>
    <property type="match status" value="1"/>
</dbReference>